<evidence type="ECO:0000256" key="1">
    <source>
        <dbReference type="SAM" id="Phobius"/>
    </source>
</evidence>
<protein>
    <submittedName>
        <fullName evidence="2">DUF6090 family protein</fullName>
    </submittedName>
</protein>
<organism evidence="2 3">
    <name type="scientific">Asprobacillus argus</name>
    <dbReference type="NCBI Taxonomy" id="3076534"/>
    <lineage>
        <taxon>Bacteria</taxon>
        <taxon>Pseudomonadati</taxon>
        <taxon>Bacteroidota</taxon>
        <taxon>Flavobacteriia</taxon>
        <taxon>Flavobacteriales</taxon>
        <taxon>Flavobacteriaceae</taxon>
        <taxon>Asprobacillus</taxon>
    </lineage>
</organism>
<dbReference type="InterPro" id="IPR045749">
    <property type="entry name" value="DUF6090"/>
</dbReference>
<accession>A0ABU3LHJ4</accession>
<sequence>MIKIFRNIRKQFIKDGKTSSYLKYAIGEIALVVIGILLALQINNWNEQSKKNDLREKYLLSLIEDLKQDTTLVKSQYSFYKNDTIKLQSQIRRIKKYKNSIDTVKKIARYEFDTNIQLITTFSNKTYQTLINTGNIDLVDPWLVEELSKLDQLQKLVIDIYSLSMRSYSQILGIYNQRYPFYDDALAGDVLDVIWEQADDKHFLANYNEIVSSKQTTANNIIQMLPPMYSQTARLLKRIEASYPDLFIKKNSK</sequence>
<feature type="transmembrane region" description="Helical" evidence="1">
    <location>
        <begin position="21"/>
        <end position="42"/>
    </location>
</feature>
<dbReference type="Pfam" id="PF19578">
    <property type="entry name" value="DUF6090"/>
    <property type="match status" value="1"/>
</dbReference>
<dbReference type="RefSeq" id="WP_349242438.1">
    <property type="nucleotide sequence ID" value="NZ_JAVTTO010000004.1"/>
</dbReference>
<dbReference type="Proteomes" id="UP001257277">
    <property type="component" value="Unassembled WGS sequence"/>
</dbReference>
<proteinExistence type="predicted"/>
<evidence type="ECO:0000313" key="3">
    <source>
        <dbReference type="Proteomes" id="UP001257277"/>
    </source>
</evidence>
<keyword evidence="3" id="KW-1185">Reference proteome</keyword>
<gene>
    <name evidence="2" type="ORF">RQM59_12400</name>
</gene>
<keyword evidence="1" id="KW-0472">Membrane</keyword>
<reference evidence="2 3" key="1">
    <citation type="submission" date="2023-09" db="EMBL/GenBank/DDBJ databases">
        <title>Novel taxa isolated from Blanes Bay.</title>
        <authorList>
            <person name="Rey-Velasco X."/>
            <person name="Lucena T."/>
        </authorList>
    </citation>
    <scope>NUCLEOTIDE SEQUENCE [LARGE SCALE GENOMIC DNA]</scope>
    <source>
        <strain evidence="2 3">S356</strain>
    </source>
</reference>
<comment type="caution">
    <text evidence="2">The sequence shown here is derived from an EMBL/GenBank/DDBJ whole genome shotgun (WGS) entry which is preliminary data.</text>
</comment>
<keyword evidence="1" id="KW-1133">Transmembrane helix</keyword>
<evidence type="ECO:0000313" key="2">
    <source>
        <dbReference type="EMBL" id="MDT7833189.1"/>
    </source>
</evidence>
<dbReference type="EMBL" id="JAVTTO010000004">
    <property type="protein sequence ID" value="MDT7833189.1"/>
    <property type="molecule type" value="Genomic_DNA"/>
</dbReference>
<name>A0ABU3LHJ4_9FLAO</name>
<keyword evidence="1" id="KW-0812">Transmembrane</keyword>